<dbReference type="GO" id="GO:0022857">
    <property type="term" value="F:transmembrane transporter activity"/>
    <property type="evidence" value="ECO:0007669"/>
    <property type="project" value="InterPro"/>
</dbReference>
<feature type="transmembrane region" description="Helical" evidence="1">
    <location>
        <begin position="204"/>
        <end position="222"/>
    </location>
</feature>
<dbReference type="PANTHER" id="PTHR23520:SF5">
    <property type="entry name" value="TRANSPORTER, PUTATIVE (AFU_ORTHOLOGUE AFUA_3G04000)-RELATED"/>
    <property type="match status" value="1"/>
</dbReference>
<dbReference type="OrthoDB" id="56622at2157"/>
<feature type="transmembrane region" description="Helical" evidence="1">
    <location>
        <begin position="258"/>
        <end position="279"/>
    </location>
</feature>
<accession>A0A0E3L7V3</accession>
<dbReference type="HOGENOM" id="CLU_025894_0_1_2"/>
<keyword evidence="1" id="KW-0472">Membrane</keyword>
<protein>
    <submittedName>
        <fullName evidence="3">Putative permease (Major facilitator superfamily)</fullName>
    </submittedName>
</protein>
<feature type="transmembrane region" description="Helical" evidence="1">
    <location>
        <begin position="163"/>
        <end position="184"/>
    </location>
</feature>
<evidence type="ECO:0000256" key="1">
    <source>
        <dbReference type="SAM" id="Phobius"/>
    </source>
</evidence>
<evidence type="ECO:0000259" key="2">
    <source>
        <dbReference type="PROSITE" id="PS50850"/>
    </source>
</evidence>
<evidence type="ECO:0000313" key="4">
    <source>
        <dbReference type="Proteomes" id="UP000033111"/>
    </source>
</evidence>
<sequence length="442" mass="48756">MRKYLSLTSKQLPGNFLLNSAINAVRGYRSKINGFSRNACLFLGYIFLISLSLGIYDVIFNLYILRLGFREDFLGLMLSLVSISTGFFSIPAAMFCDRAGRKNTLLLSGLLLLISFAVLYTTTSTLLLALFSILYGVSSSLKIVTAATFMVENSTSYERMHLFSMYYLLYTIGVMIGNLAGGVLPQVFINFFELDSAGSGAYQFSLYASLAAVLVSLLPLAFITNKNTKNQKNCLIKSTALFSTLFSTLRSGTIRKLVLVNGIIGIGWGLILPYFNVYFDVVLGASSKQIGVIFSISQLGMMFTLMFVPILTEGFGKVKVISLVQLVSIPFLLLFTSTSILTVAAIGYIMRTATMNMANPIMSNFNMEIVSEGQRATVNSLVWMSCYTFVGLSTYAGGLIMAHGYYTLPFYLTCGIYGVAALLYYVFFENTEKQQKMADLPF</sequence>
<evidence type="ECO:0000313" key="3">
    <source>
        <dbReference type="EMBL" id="AKB27421.1"/>
    </source>
</evidence>
<dbReference type="AlphaFoldDB" id="A0A0E3L7V3"/>
<organism evidence="3 4">
    <name type="scientific">Methanosarcina siciliae T4/M</name>
    <dbReference type="NCBI Taxonomy" id="1434120"/>
    <lineage>
        <taxon>Archaea</taxon>
        <taxon>Methanobacteriati</taxon>
        <taxon>Methanobacteriota</taxon>
        <taxon>Stenosarchaea group</taxon>
        <taxon>Methanomicrobia</taxon>
        <taxon>Methanosarcinales</taxon>
        <taxon>Methanosarcinaceae</taxon>
        <taxon>Methanosarcina</taxon>
    </lineage>
</organism>
<feature type="transmembrane region" description="Helical" evidence="1">
    <location>
        <begin position="381"/>
        <end position="402"/>
    </location>
</feature>
<dbReference type="PANTHER" id="PTHR23520">
    <property type="entry name" value="TRANSPORTER, PUTATIVE (AFU_ORTHOLOGUE AFUA_3G04000)-RELATED"/>
    <property type="match status" value="1"/>
</dbReference>
<proteinExistence type="predicted"/>
<keyword evidence="1" id="KW-0812">Transmembrane</keyword>
<keyword evidence="4" id="KW-1185">Reference proteome</keyword>
<dbReference type="KEGG" id="msw:MSSIT_0702"/>
<dbReference type="PATRIC" id="fig|1434120.4.peg.895"/>
<dbReference type="InterPro" id="IPR036259">
    <property type="entry name" value="MFS_trans_sf"/>
</dbReference>
<dbReference type="InterPro" id="IPR011701">
    <property type="entry name" value="MFS"/>
</dbReference>
<feature type="transmembrane region" description="Helical" evidence="1">
    <location>
        <begin position="126"/>
        <end position="151"/>
    </location>
</feature>
<dbReference type="RefSeq" id="WP_048170129.1">
    <property type="nucleotide sequence ID" value="NZ_CP009506.1"/>
</dbReference>
<feature type="transmembrane region" description="Helical" evidence="1">
    <location>
        <begin position="76"/>
        <end position="96"/>
    </location>
</feature>
<dbReference type="SUPFAM" id="SSF103473">
    <property type="entry name" value="MFS general substrate transporter"/>
    <property type="match status" value="1"/>
</dbReference>
<keyword evidence="1" id="KW-1133">Transmembrane helix</keyword>
<name>A0A0E3L7V3_9EURY</name>
<feature type="transmembrane region" description="Helical" evidence="1">
    <location>
        <begin position="291"/>
        <end position="311"/>
    </location>
</feature>
<dbReference type="EMBL" id="CP009506">
    <property type="protein sequence ID" value="AKB27421.1"/>
    <property type="molecule type" value="Genomic_DNA"/>
</dbReference>
<dbReference type="InterPro" id="IPR020846">
    <property type="entry name" value="MFS_dom"/>
</dbReference>
<feature type="transmembrane region" description="Helical" evidence="1">
    <location>
        <begin position="234"/>
        <end position="252"/>
    </location>
</feature>
<dbReference type="Gene3D" id="1.20.1250.20">
    <property type="entry name" value="MFS general substrate transporter like domains"/>
    <property type="match status" value="2"/>
</dbReference>
<feature type="transmembrane region" description="Helical" evidence="1">
    <location>
        <begin position="408"/>
        <end position="427"/>
    </location>
</feature>
<gene>
    <name evidence="3" type="ORF">MSSIT_0702</name>
</gene>
<feature type="transmembrane region" description="Helical" evidence="1">
    <location>
        <begin position="103"/>
        <end position="120"/>
    </location>
</feature>
<dbReference type="Proteomes" id="UP000033111">
    <property type="component" value="Chromosome"/>
</dbReference>
<feature type="transmembrane region" description="Helical" evidence="1">
    <location>
        <begin position="323"/>
        <end position="349"/>
    </location>
</feature>
<dbReference type="GeneID" id="24859475"/>
<dbReference type="Pfam" id="PF07690">
    <property type="entry name" value="MFS_1"/>
    <property type="match status" value="2"/>
</dbReference>
<feature type="domain" description="Major facilitator superfamily (MFS) profile" evidence="2">
    <location>
        <begin position="38"/>
        <end position="432"/>
    </location>
</feature>
<reference evidence="3 4" key="1">
    <citation type="submission" date="2014-07" db="EMBL/GenBank/DDBJ databases">
        <title>Methanogenic archaea and the global carbon cycle.</title>
        <authorList>
            <person name="Henriksen J.R."/>
            <person name="Luke J."/>
            <person name="Reinhart S."/>
            <person name="Benedict M.N."/>
            <person name="Youngblut N.D."/>
            <person name="Metcalf M.E."/>
            <person name="Whitaker R.J."/>
            <person name="Metcalf W.W."/>
        </authorList>
    </citation>
    <scope>NUCLEOTIDE SEQUENCE [LARGE SCALE GENOMIC DNA]</scope>
    <source>
        <strain evidence="3 4">T4/M</strain>
    </source>
</reference>
<feature type="transmembrane region" description="Helical" evidence="1">
    <location>
        <begin position="39"/>
        <end position="64"/>
    </location>
</feature>
<dbReference type="PROSITE" id="PS50850">
    <property type="entry name" value="MFS"/>
    <property type="match status" value="1"/>
</dbReference>